<name>A0A1M5ARM0_9BACT</name>
<reference evidence="2" key="1">
    <citation type="submission" date="2016-11" db="EMBL/GenBank/DDBJ databases">
        <authorList>
            <person name="Varghese N."/>
            <person name="Submissions S."/>
        </authorList>
    </citation>
    <scope>NUCLEOTIDE SEQUENCE [LARGE SCALE GENOMIC DNA]</scope>
    <source>
        <strain evidence="2">DSM 27370</strain>
    </source>
</reference>
<dbReference type="AlphaFoldDB" id="A0A1M5ARM0"/>
<dbReference type="SUPFAM" id="SSF56784">
    <property type="entry name" value="HAD-like"/>
    <property type="match status" value="1"/>
</dbReference>
<dbReference type="Gene3D" id="1.10.150.240">
    <property type="entry name" value="Putative phosphatase, domain 2"/>
    <property type="match status" value="1"/>
</dbReference>
<dbReference type="SFLD" id="SFLDG01129">
    <property type="entry name" value="C1.5:_HAD__Beta-PGM__Phosphata"/>
    <property type="match status" value="1"/>
</dbReference>
<dbReference type="EMBL" id="FQUC01000005">
    <property type="protein sequence ID" value="SHF32908.1"/>
    <property type="molecule type" value="Genomic_DNA"/>
</dbReference>
<organism evidence="1 2">
    <name type="scientific">Dysgonomonas macrotermitis</name>
    <dbReference type="NCBI Taxonomy" id="1346286"/>
    <lineage>
        <taxon>Bacteria</taxon>
        <taxon>Pseudomonadati</taxon>
        <taxon>Bacteroidota</taxon>
        <taxon>Bacteroidia</taxon>
        <taxon>Bacteroidales</taxon>
        <taxon>Dysgonomonadaceae</taxon>
        <taxon>Dysgonomonas</taxon>
    </lineage>
</organism>
<dbReference type="STRING" id="1346286.SAMN05444362_105139"/>
<dbReference type="OrthoDB" id="9797743at2"/>
<accession>A0A1M5ARM0</accession>
<dbReference type="NCBIfam" id="TIGR01509">
    <property type="entry name" value="HAD-SF-IA-v3"/>
    <property type="match status" value="1"/>
</dbReference>
<dbReference type="InterPro" id="IPR023214">
    <property type="entry name" value="HAD_sf"/>
</dbReference>
<dbReference type="InterPro" id="IPR036412">
    <property type="entry name" value="HAD-like_sf"/>
</dbReference>
<dbReference type="InterPro" id="IPR051806">
    <property type="entry name" value="HAD-like_SPP"/>
</dbReference>
<gene>
    <name evidence="1" type="ORF">SAMN05444362_105139</name>
</gene>
<dbReference type="SFLD" id="SFLDG01135">
    <property type="entry name" value="C1.5.6:_HAD__Beta-PGM__Phospha"/>
    <property type="match status" value="1"/>
</dbReference>
<evidence type="ECO:0000313" key="1">
    <source>
        <dbReference type="EMBL" id="SHF32908.1"/>
    </source>
</evidence>
<dbReference type="PANTHER" id="PTHR43481:SF4">
    <property type="entry name" value="GLYCEROL-1-PHOSPHATE PHOSPHOHYDROLASE 1-RELATED"/>
    <property type="match status" value="1"/>
</dbReference>
<dbReference type="GO" id="GO:0050308">
    <property type="term" value="F:sugar-phosphatase activity"/>
    <property type="evidence" value="ECO:0007669"/>
    <property type="project" value="TreeGrafter"/>
</dbReference>
<dbReference type="PRINTS" id="PR00413">
    <property type="entry name" value="HADHALOGNASE"/>
</dbReference>
<dbReference type="SFLD" id="SFLDS00003">
    <property type="entry name" value="Haloacid_Dehalogenase"/>
    <property type="match status" value="1"/>
</dbReference>
<proteinExistence type="predicted"/>
<keyword evidence="2" id="KW-1185">Reference proteome</keyword>
<protein>
    <submittedName>
        <fullName evidence="1">Haloacid dehalogenase superfamily, subfamily IA, variant 3 with third motif having DD or ED</fullName>
    </submittedName>
</protein>
<dbReference type="Pfam" id="PF00702">
    <property type="entry name" value="Hydrolase"/>
    <property type="match status" value="1"/>
</dbReference>
<dbReference type="Gene3D" id="3.40.50.1000">
    <property type="entry name" value="HAD superfamily/HAD-like"/>
    <property type="match status" value="1"/>
</dbReference>
<dbReference type="Proteomes" id="UP000184480">
    <property type="component" value="Unassembled WGS sequence"/>
</dbReference>
<dbReference type="InterPro" id="IPR023198">
    <property type="entry name" value="PGP-like_dom2"/>
</dbReference>
<sequence>MISAFKKYLQKHNYTNFDMKAVLFDMDGVLYDSMKYHAKAWKQSMDEEKFDSTYEEYFLHEGRVGYNTIDLVIERNTGKHATEEEKQRIYKRKSELFALYNDGELIPYAGDLLKAVKAKGLERVLVTGSGQPSLLDNLDNNFPGIFERDKMVTAFDVKNGKPHPEPYLMGLEKGGNLKPNQAIVVENAPMGVEAAVAAGLFTIAINTGPLDEKVLWDAGADIVLPSMEALFNNWEIYCKELGI</sequence>
<evidence type="ECO:0000313" key="2">
    <source>
        <dbReference type="Proteomes" id="UP000184480"/>
    </source>
</evidence>
<dbReference type="RefSeq" id="WP_062180611.1">
    <property type="nucleotide sequence ID" value="NZ_BBXL01000010.1"/>
</dbReference>
<dbReference type="PANTHER" id="PTHR43481">
    <property type="entry name" value="FRUCTOSE-1-PHOSPHATE PHOSPHATASE"/>
    <property type="match status" value="1"/>
</dbReference>
<dbReference type="InterPro" id="IPR006439">
    <property type="entry name" value="HAD-SF_hydro_IA"/>
</dbReference>